<evidence type="ECO:0000256" key="1">
    <source>
        <dbReference type="SAM" id="MobiDB-lite"/>
    </source>
</evidence>
<organism evidence="2 3">
    <name type="scientific">Nonomuraea maritima</name>
    <dbReference type="NCBI Taxonomy" id="683260"/>
    <lineage>
        <taxon>Bacteria</taxon>
        <taxon>Bacillati</taxon>
        <taxon>Actinomycetota</taxon>
        <taxon>Actinomycetes</taxon>
        <taxon>Streptosporangiales</taxon>
        <taxon>Streptosporangiaceae</taxon>
        <taxon>Nonomuraea</taxon>
    </lineage>
</organism>
<feature type="region of interest" description="Disordered" evidence="1">
    <location>
        <begin position="1"/>
        <end position="47"/>
    </location>
</feature>
<keyword evidence="3" id="KW-1185">Reference proteome</keyword>
<feature type="compositionally biased region" description="Basic and acidic residues" evidence="1">
    <location>
        <begin position="22"/>
        <end position="47"/>
    </location>
</feature>
<evidence type="ECO:0000313" key="2">
    <source>
        <dbReference type="EMBL" id="SDL15028.1"/>
    </source>
</evidence>
<proteinExistence type="predicted"/>
<feature type="compositionally biased region" description="Basic residues" evidence="1">
    <location>
        <begin position="1"/>
        <end position="10"/>
    </location>
</feature>
<feature type="region of interest" description="Disordered" evidence="1">
    <location>
        <begin position="139"/>
        <end position="188"/>
    </location>
</feature>
<dbReference type="Proteomes" id="UP000198683">
    <property type="component" value="Unassembled WGS sequence"/>
</dbReference>
<feature type="compositionally biased region" description="Low complexity" evidence="1">
    <location>
        <begin position="11"/>
        <end position="21"/>
    </location>
</feature>
<dbReference type="RefSeq" id="WP_218129131.1">
    <property type="nucleotide sequence ID" value="NZ_FNFB01000016.1"/>
</dbReference>
<evidence type="ECO:0000313" key="3">
    <source>
        <dbReference type="Proteomes" id="UP000198683"/>
    </source>
</evidence>
<name>A0A1G9HPZ0_9ACTN</name>
<reference evidence="2 3" key="1">
    <citation type="submission" date="2016-10" db="EMBL/GenBank/DDBJ databases">
        <authorList>
            <person name="de Groot N.N."/>
        </authorList>
    </citation>
    <scope>NUCLEOTIDE SEQUENCE [LARGE SCALE GENOMIC DNA]</scope>
    <source>
        <strain evidence="2 3">CGMCC 4.5681</strain>
    </source>
</reference>
<gene>
    <name evidence="2" type="ORF">SAMN05421874_116145</name>
</gene>
<protein>
    <submittedName>
        <fullName evidence="2">Uncharacterized protein</fullName>
    </submittedName>
</protein>
<feature type="compositionally biased region" description="Low complexity" evidence="1">
    <location>
        <begin position="139"/>
        <end position="171"/>
    </location>
</feature>
<accession>A0A1G9HPZ0</accession>
<sequence>MVIRKRKARSAWRAAREAQQAAREKQRAAGEAHRAARPEPRDARPAQRVDVARLPDDVVALIDALEPGENLILTRDGASIATVTSTVAVVHGAVVRRDGSDEAGDPPPADYDGVTVVATAMQLSTAARVALATQLGCSRRLASSSPRSTTTSSGSSTTARCGGCSTPARTRTFLRRLSRSSRDSSTTR</sequence>
<dbReference type="STRING" id="683260.SAMN05421874_116145"/>
<dbReference type="EMBL" id="FNFB01000016">
    <property type="protein sequence ID" value="SDL15028.1"/>
    <property type="molecule type" value="Genomic_DNA"/>
</dbReference>
<dbReference type="AlphaFoldDB" id="A0A1G9HPZ0"/>